<keyword evidence="9 12" id="KW-0119">Carbohydrate metabolism</keyword>
<feature type="region of interest" description="Disordered" evidence="13">
    <location>
        <begin position="717"/>
        <end position="751"/>
    </location>
</feature>
<evidence type="ECO:0000256" key="10">
    <source>
        <dbReference type="ARBA" id="ARBA00023295"/>
    </source>
</evidence>
<dbReference type="EC" id="3.2.1.21" evidence="4 12"/>
<dbReference type="Gene3D" id="2.60.40.10">
    <property type="entry name" value="Immunoglobulins"/>
    <property type="match status" value="1"/>
</dbReference>
<keyword evidence="11 12" id="KW-0624">Polysaccharide degradation</keyword>
<comment type="catalytic activity">
    <reaction evidence="1 12">
        <text>Hydrolysis of terminal, non-reducing beta-D-glucosyl residues with release of beta-D-glucose.</text>
        <dbReference type="EC" id="3.2.1.21"/>
    </reaction>
</comment>
<dbReference type="InterPro" id="IPR013783">
    <property type="entry name" value="Ig-like_fold"/>
</dbReference>
<dbReference type="SUPFAM" id="SSF52279">
    <property type="entry name" value="Beta-D-glucan exohydrolase, C-terminal domain"/>
    <property type="match status" value="1"/>
</dbReference>
<dbReference type="InterPro" id="IPR026891">
    <property type="entry name" value="Fn3-like"/>
</dbReference>
<feature type="signal peptide" evidence="14">
    <location>
        <begin position="1"/>
        <end position="19"/>
    </location>
</feature>
<evidence type="ECO:0000256" key="14">
    <source>
        <dbReference type="SAM" id="SignalP"/>
    </source>
</evidence>
<keyword evidence="5 14" id="KW-0732">Signal</keyword>
<sequence>MRNSWLISLAAAAVAEGKAYSPPAYPAPWASGAGEWAQAHQRAVEFVSQLTLAEKINLTTGVGWEGGQCVGNTGSIPRLGFRSLCMQDSPLGVRDTDYNTAFPAGVNVAATWDLDLAYRRGMAMAEEHRGKGVDVQLGPVAGPLGRVPEGGRNWEGFAPDPVLTGQMMASTIQGMQDTGVIACAKHYIGNEQEHFRQGSQENFTVADAISSNIDDVTLHELYLWPFADAVRAGVGSVMCSYNQINNSYSCGNSYTLNHILKGELDFQGFVMTDWSAQHSGVGDALAGADMDMPGDVAFDSGTAFWGTNLTIAVLNGTVPEWRIDDMAVRIMSAFYKVGRDRTQVPINFASWTLDTYGNEYYYAGEGYKEINQHVDVRGDHAKVVREIGSASIVLLKNVDGALPLTGSEKFVAVFGEDAGSNPDGVNGCSDRGCDNGTLAMGWGSGTANFPYLVTPEQAIQAEVVKNGGMFTAITDSGATDTAKTVAAQASGLPSVCQCRLRRRYITVTVDGNVGDRKNLTLWQNGEAMISAVAGNCNNTIVILHTVGPVLIEDWVHHPNITAVLWAGLPGEQSGNSLVDVLYGSVNPGGKTPFTWGKQRSDWGVDVIYEPNNGDGAPQQDFTEGIFIDYRHFDKYNITPTYEFGYGLSYSTFSFSDLKATPIAASPYRPAKGQSGPAPVLGKVLNATAYLFPDYIKRIEAFIYPWLNSTDLKTSSGDPNYGWPTSKYVPDGAQDGSPQPVNPAGGAPGGNPALYDPVAEVTVTVKNTGKVAGVEVPQLYVSLGGPSDAPKVLRGFGRLSLGAGEETQWTATLTRRDVSNWDTIRQNWVVTNYTKTVYVGNSSRNLPLQQTLALDIRK</sequence>
<evidence type="ECO:0000256" key="6">
    <source>
        <dbReference type="ARBA" id="ARBA00022801"/>
    </source>
</evidence>
<protein>
    <recommendedName>
        <fullName evidence="4 12">beta-glucosidase</fullName>
        <ecNumber evidence="4 12">3.2.1.21</ecNumber>
    </recommendedName>
</protein>
<comment type="pathway">
    <text evidence="2 12">Glycan metabolism; cellulose degradation.</text>
</comment>
<evidence type="ECO:0000313" key="16">
    <source>
        <dbReference type="EMBL" id="AFU91382.1"/>
    </source>
</evidence>
<evidence type="ECO:0000256" key="1">
    <source>
        <dbReference type="ARBA" id="ARBA00000448"/>
    </source>
</evidence>
<dbReference type="AlphaFoldDB" id="K4KB38"/>
<dbReference type="SMR" id="K4KB38"/>
<dbReference type="Pfam" id="PF14310">
    <property type="entry name" value="Fn3-like"/>
    <property type="match status" value="1"/>
</dbReference>
<feature type="domain" description="Fibronectin type III-like" evidence="15">
    <location>
        <begin position="774"/>
        <end position="842"/>
    </location>
</feature>
<dbReference type="FunFam" id="2.60.40.10:FF:001391">
    <property type="entry name" value="Beta-glucosidase"/>
    <property type="match status" value="1"/>
</dbReference>
<feature type="compositionally biased region" description="Low complexity" evidence="13">
    <location>
        <begin position="741"/>
        <end position="751"/>
    </location>
</feature>
<evidence type="ECO:0000259" key="15">
    <source>
        <dbReference type="SMART" id="SM01217"/>
    </source>
</evidence>
<evidence type="ECO:0000256" key="3">
    <source>
        <dbReference type="ARBA" id="ARBA00005336"/>
    </source>
</evidence>
<reference evidence="16" key="1">
    <citation type="submission" date="2012-08" db="EMBL/GenBank/DDBJ databases">
        <title>Production, purification, cloning, expression and application of beta-glucosidases of Penicillium funiculosum NCL1.</title>
        <authorList>
            <person name="Ramani G."/>
            <person name="Meera B."/>
            <person name="Vanitha M.C."/>
            <person name="Gunasekaran P."/>
        </authorList>
    </citation>
    <scope>NUCLEOTIDE SEQUENCE</scope>
    <source>
        <strain evidence="16">NCL1</strain>
    </source>
</reference>
<accession>K4KB38</accession>
<dbReference type="GO" id="GO:0030245">
    <property type="term" value="P:cellulose catabolic process"/>
    <property type="evidence" value="ECO:0007669"/>
    <property type="project" value="UniProtKB-UniPathway"/>
</dbReference>
<evidence type="ECO:0000256" key="4">
    <source>
        <dbReference type="ARBA" id="ARBA00012744"/>
    </source>
</evidence>
<dbReference type="PRINTS" id="PR00133">
    <property type="entry name" value="GLHYDRLASE3"/>
</dbReference>
<dbReference type="Gene3D" id="3.20.20.300">
    <property type="entry name" value="Glycoside hydrolase, family 3, N-terminal domain"/>
    <property type="match status" value="1"/>
</dbReference>
<dbReference type="SUPFAM" id="SSF51445">
    <property type="entry name" value="(Trans)glycosidases"/>
    <property type="match status" value="1"/>
</dbReference>
<dbReference type="InterPro" id="IPR002772">
    <property type="entry name" value="Glyco_hydro_3_C"/>
</dbReference>
<proteinExistence type="inferred from homology"/>
<evidence type="ECO:0000256" key="2">
    <source>
        <dbReference type="ARBA" id="ARBA00004987"/>
    </source>
</evidence>
<dbReference type="PANTHER" id="PTHR42715">
    <property type="entry name" value="BETA-GLUCOSIDASE"/>
    <property type="match status" value="1"/>
</dbReference>
<dbReference type="Gene3D" id="3.40.50.1700">
    <property type="entry name" value="Glycoside hydrolase family 3 C-terminal domain"/>
    <property type="match status" value="1"/>
</dbReference>
<dbReference type="PROSITE" id="PS00775">
    <property type="entry name" value="GLYCOSYL_HYDROL_F3"/>
    <property type="match status" value="1"/>
</dbReference>
<dbReference type="Pfam" id="PF01915">
    <property type="entry name" value="Glyco_hydro_3_C"/>
    <property type="match status" value="1"/>
</dbReference>
<dbReference type="UniPathway" id="UPA00696"/>
<dbReference type="InterPro" id="IPR036881">
    <property type="entry name" value="Glyco_hydro_3_C_sf"/>
</dbReference>
<evidence type="ECO:0000256" key="7">
    <source>
        <dbReference type="ARBA" id="ARBA00023001"/>
    </source>
</evidence>
<dbReference type="Pfam" id="PF00933">
    <property type="entry name" value="Glyco_hydro_3"/>
    <property type="match status" value="1"/>
</dbReference>
<keyword evidence="7" id="KW-0136">Cellulose degradation</keyword>
<evidence type="ECO:0000256" key="11">
    <source>
        <dbReference type="ARBA" id="ARBA00023326"/>
    </source>
</evidence>
<dbReference type="SMART" id="SM01217">
    <property type="entry name" value="Fn3_like"/>
    <property type="match status" value="1"/>
</dbReference>
<dbReference type="EMBL" id="JX472992">
    <property type="protein sequence ID" value="AFU91382.1"/>
    <property type="molecule type" value="Genomic_DNA"/>
</dbReference>
<dbReference type="InterPro" id="IPR050288">
    <property type="entry name" value="Cellulose_deg_GH3"/>
</dbReference>
<keyword evidence="6 12" id="KW-0378">Hydrolase</keyword>
<evidence type="ECO:0000256" key="8">
    <source>
        <dbReference type="ARBA" id="ARBA00023180"/>
    </source>
</evidence>
<keyword evidence="10 12" id="KW-0326">Glycosidase</keyword>
<dbReference type="InterPro" id="IPR019800">
    <property type="entry name" value="Glyco_hydro_3_AS"/>
</dbReference>
<dbReference type="InterPro" id="IPR036962">
    <property type="entry name" value="Glyco_hydro_3_N_sf"/>
</dbReference>
<dbReference type="InterPro" id="IPR001764">
    <property type="entry name" value="Glyco_hydro_3_N"/>
</dbReference>
<dbReference type="FunFam" id="3.40.50.1700:FF:000003">
    <property type="entry name" value="Probable beta-glucosidase"/>
    <property type="match status" value="1"/>
</dbReference>
<dbReference type="FunFam" id="3.20.20.300:FF:000002">
    <property type="entry name" value="Probable beta-glucosidase"/>
    <property type="match status" value="1"/>
</dbReference>
<gene>
    <name evidence="16" type="primary">bgl3</name>
</gene>
<evidence type="ECO:0000256" key="9">
    <source>
        <dbReference type="ARBA" id="ARBA00023277"/>
    </source>
</evidence>
<keyword evidence="8" id="KW-0325">Glycoprotein</keyword>
<dbReference type="InterPro" id="IPR017853">
    <property type="entry name" value="GH"/>
</dbReference>
<dbReference type="PANTHER" id="PTHR42715:SF29">
    <property type="entry name" value="BETA-GLUCOSIDASE A-RELATED"/>
    <property type="match status" value="1"/>
</dbReference>
<evidence type="ECO:0000256" key="5">
    <source>
        <dbReference type="ARBA" id="ARBA00022729"/>
    </source>
</evidence>
<evidence type="ECO:0000256" key="12">
    <source>
        <dbReference type="RuleBase" id="RU361161"/>
    </source>
</evidence>
<name>K4KB38_TALFU</name>
<evidence type="ECO:0000256" key="13">
    <source>
        <dbReference type="SAM" id="MobiDB-lite"/>
    </source>
</evidence>
<dbReference type="GO" id="GO:0008422">
    <property type="term" value="F:beta-glucosidase activity"/>
    <property type="evidence" value="ECO:0000314"/>
    <property type="project" value="CACAO"/>
</dbReference>
<comment type="similarity">
    <text evidence="3 12">Belongs to the glycosyl hydrolase 3 family.</text>
</comment>
<feature type="chain" id="PRO_5003878177" description="beta-glucosidase" evidence="14">
    <location>
        <begin position="20"/>
        <end position="857"/>
    </location>
</feature>
<organism evidence="16">
    <name type="scientific">Talaromyces funiculosus</name>
    <name type="common">Fruitlet core rot fungus</name>
    <name type="synonym">Penicillium funiculosum</name>
    <dbReference type="NCBI Taxonomy" id="28572"/>
    <lineage>
        <taxon>Eukaryota</taxon>
        <taxon>Fungi</taxon>
        <taxon>Dikarya</taxon>
        <taxon>Ascomycota</taxon>
        <taxon>Pezizomycotina</taxon>
        <taxon>Eurotiomycetes</taxon>
        <taxon>Eurotiomycetidae</taxon>
        <taxon>Eurotiales</taxon>
        <taxon>Trichocomaceae</taxon>
        <taxon>Talaromyces</taxon>
        <taxon>Talaromyces sect. Talaromyces</taxon>
    </lineage>
</organism>